<dbReference type="AlphaFoldDB" id="A0ABD0KWU7"/>
<proteinExistence type="predicted"/>
<protein>
    <submittedName>
        <fullName evidence="1">Uncharacterized protein</fullName>
    </submittedName>
</protein>
<accession>A0ABD0KWU7</accession>
<name>A0ABD0KWU7_9CAEN</name>
<organism evidence="1 2">
    <name type="scientific">Batillaria attramentaria</name>
    <dbReference type="NCBI Taxonomy" id="370345"/>
    <lineage>
        <taxon>Eukaryota</taxon>
        <taxon>Metazoa</taxon>
        <taxon>Spiralia</taxon>
        <taxon>Lophotrochozoa</taxon>
        <taxon>Mollusca</taxon>
        <taxon>Gastropoda</taxon>
        <taxon>Caenogastropoda</taxon>
        <taxon>Sorbeoconcha</taxon>
        <taxon>Cerithioidea</taxon>
        <taxon>Batillariidae</taxon>
        <taxon>Batillaria</taxon>
    </lineage>
</organism>
<evidence type="ECO:0000313" key="1">
    <source>
        <dbReference type="EMBL" id="KAK7491783.1"/>
    </source>
</evidence>
<comment type="caution">
    <text evidence="1">The sequence shown here is derived from an EMBL/GenBank/DDBJ whole genome shotgun (WGS) entry which is preliminary data.</text>
</comment>
<gene>
    <name evidence="1" type="ORF">BaRGS_00017039</name>
</gene>
<dbReference type="Proteomes" id="UP001519460">
    <property type="component" value="Unassembled WGS sequence"/>
</dbReference>
<keyword evidence="2" id="KW-1185">Reference proteome</keyword>
<reference evidence="1 2" key="1">
    <citation type="journal article" date="2023" name="Sci. Data">
        <title>Genome assembly of the Korean intertidal mud-creeper Batillaria attramentaria.</title>
        <authorList>
            <person name="Patra A.K."/>
            <person name="Ho P.T."/>
            <person name="Jun S."/>
            <person name="Lee S.J."/>
            <person name="Kim Y."/>
            <person name="Won Y.J."/>
        </authorList>
    </citation>
    <scope>NUCLEOTIDE SEQUENCE [LARGE SCALE GENOMIC DNA]</scope>
    <source>
        <strain evidence="1">Wonlab-2016</strain>
    </source>
</reference>
<dbReference type="EMBL" id="JACVVK020000111">
    <property type="protein sequence ID" value="KAK7491783.1"/>
    <property type="molecule type" value="Genomic_DNA"/>
</dbReference>
<sequence>MSNPVLEPLEPLKMSDKDNDLFQREGTLSDDGQRAISHTVSASLHAKQRTEDRSDLDFAAPRRRLVERLLEVDRVGTNEVRVHQQALPTCDCPDVTPGMSISASLLQCESPPALLNSGSALRASGGE</sequence>
<evidence type="ECO:0000313" key="2">
    <source>
        <dbReference type="Proteomes" id="UP001519460"/>
    </source>
</evidence>